<name>A0A9D4M4M5_DREPO</name>
<dbReference type="EMBL" id="JAIWYP010000002">
    <property type="protein sequence ID" value="KAH3869511.1"/>
    <property type="molecule type" value="Genomic_DNA"/>
</dbReference>
<reference evidence="1" key="2">
    <citation type="submission" date="2020-11" db="EMBL/GenBank/DDBJ databases">
        <authorList>
            <person name="McCartney M.A."/>
            <person name="Auch B."/>
            <person name="Kono T."/>
            <person name="Mallez S."/>
            <person name="Becker A."/>
            <person name="Gohl D.M."/>
            <person name="Silverstein K.A.T."/>
            <person name="Koren S."/>
            <person name="Bechman K.B."/>
            <person name="Herman A."/>
            <person name="Abrahante J.E."/>
            <person name="Garbe J."/>
        </authorList>
    </citation>
    <scope>NUCLEOTIDE SEQUENCE</scope>
    <source>
        <strain evidence="1">Duluth1</strain>
        <tissue evidence="1">Whole animal</tissue>
    </source>
</reference>
<evidence type="ECO:0000313" key="2">
    <source>
        <dbReference type="Proteomes" id="UP000828390"/>
    </source>
</evidence>
<dbReference type="AlphaFoldDB" id="A0A9D4M4M5"/>
<sequence length="74" mass="8368">MQPFPLYCSRSRSIAAVPVLVQPFHSGKAVPVFVRPLPFPSGHSRFRQAVPVLVRPFPFSPGRSRIRPLLFSPW</sequence>
<gene>
    <name evidence="1" type="ORF">DPMN_032680</name>
</gene>
<protein>
    <submittedName>
        <fullName evidence="1">Uncharacterized protein</fullName>
    </submittedName>
</protein>
<dbReference type="Proteomes" id="UP000828390">
    <property type="component" value="Unassembled WGS sequence"/>
</dbReference>
<keyword evidence="2" id="KW-1185">Reference proteome</keyword>
<organism evidence="1 2">
    <name type="scientific">Dreissena polymorpha</name>
    <name type="common">Zebra mussel</name>
    <name type="synonym">Mytilus polymorpha</name>
    <dbReference type="NCBI Taxonomy" id="45954"/>
    <lineage>
        <taxon>Eukaryota</taxon>
        <taxon>Metazoa</taxon>
        <taxon>Spiralia</taxon>
        <taxon>Lophotrochozoa</taxon>
        <taxon>Mollusca</taxon>
        <taxon>Bivalvia</taxon>
        <taxon>Autobranchia</taxon>
        <taxon>Heteroconchia</taxon>
        <taxon>Euheterodonta</taxon>
        <taxon>Imparidentia</taxon>
        <taxon>Neoheterodontei</taxon>
        <taxon>Myida</taxon>
        <taxon>Dreissenoidea</taxon>
        <taxon>Dreissenidae</taxon>
        <taxon>Dreissena</taxon>
    </lineage>
</organism>
<accession>A0A9D4M4M5</accession>
<comment type="caution">
    <text evidence="1">The sequence shown here is derived from an EMBL/GenBank/DDBJ whole genome shotgun (WGS) entry which is preliminary data.</text>
</comment>
<reference evidence="1" key="1">
    <citation type="journal article" date="2019" name="bioRxiv">
        <title>The Genome of the Zebra Mussel, Dreissena polymorpha: A Resource for Invasive Species Research.</title>
        <authorList>
            <person name="McCartney M.A."/>
            <person name="Auch B."/>
            <person name="Kono T."/>
            <person name="Mallez S."/>
            <person name="Zhang Y."/>
            <person name="Obille A."/>
            <person name="Becker A."/>
            <person name="Abrahante J.E."/>
            <person name="Garbe J."/>
            <person name="Badalamenti J.P."/>
            <person name="Herman A."/>
            <person name="Mangelson H."/>
            <person name="Liachko I."/>
            <person name="Sullivan S."/>
            <person name="Sone E.D."/>
            <person name="Koren S."/>
            <person name="Silverstein K.A.T."/>
            <person name="Beckman K.B."/>
            <person name="Gohl D.M."/>
        </authorList>
    </citation>
    <scope>NUCLEOTIDE SEQUENCE</scope>
    <source>
        <strain evidence="1">Duluth1</strain>
        <tissue evidence="1">Whole animal</tissue>
    </source>
</reference>
<proteinExistence type="predicted"/>
<evidence type="ECO:0000313" key="1">
    <source>
        <dbReference type="EMBL" id="KAH3869511.1"/>
    </source>
</evidence>